<dbReference type="GeneID" id="63710620"/>
<dbReference type="Gene3D" id="3.50.50.60">
    <property type="entry name" value="FAD/NAD(P)-binding domain"/>
    <property type="match status" value="1"/>
</dbReference>
<keyword evidence="5 7" id="KW-0503">Monooxygenase</keyword>
<dbReference type="InterPro" id="IPR002938">
    <property type="entry name" value="FAD-bd"/>
</dbReference>
<dbReference type="EMBL" id="LHQR01000013">
    <property type="protein sequence ID" value="KXG54462.1"/>
    <property type="molecule type" value="Genomic_DNA"/>
</dbReference>
<dbReference type="PANTHER" id="PTHR13789">
    <property type="entry name" value="MONOOXYGENASE"/>
    <property type="match status" value="1"/>
</dbReference>
<dbReference type="GO" id="GO:0071949">
    <property type="term" value="F:FAD binding"/>
    <property type="evidence" value="ECO:0007669"/>
    <property type="project" value="InterPro"/>
</dbReference>
<dbReference type="RefSeq" id="XP_040652997.1">
    <property type="nucleotide sequence ID" value="XM_040795320.1"/>
</dbReference>
<accession>A0A135LZR7</accession>
<dbReference type="PROSITE" id="PS51257">
    <property type="entry name" value="PROKAR_LIPOPROTEIN"/>
    <property type="match status" value="1"/>
</dbReference>
<gene>
    <name evidence="7" type="ORF">PGRI_076060</name>
</gene>
<keyword evidence="4" id="KW-0560">Oxidoreductase</keyword>
<organism evidence="7 8">
    <name type="scientific">Penicillium patulum</name>
    <name type="common">Penicillium griseofulvum</name>
    <dbReference type="NCBI Taxonomy" id="5078"/>
    <lineage>
        <taxon>Eukaryota</taxon>
        <taxon>Fungi</taxon>
        <taxon>Dikarya</taxon>
        <taxon>Ascomycota</taxon>
        <taxon>Pezizomycotina</taxon>
        <taxon>Eurotiomycetes</taxon>
        <taxon>Eurotiomycetidae</taxon>
        <taxon>Eurotiales</taxon>
        <taxon>Aspergillaceae</taxon>
        <taxon>Penicillium</taxon>
    </lineage>
</organism>
<keyword evidence="8" id="KW-1185">Reference proteome</keyword>
<evidence type="ECO:0000256" key="4">
    <source>
        <dbReference type="ARBA" id="ARBA00023002"/>
    </source>
</evidence>
<evidence type="ECO:0000259" key="6">
    <source>
        <dbReference type="Pfam" id="PF01494"/>
    </source>
</evidence>
<dbReference type="PANTHER" id="PTHR13789:SF309">
    <property type="entry name" value="PUTATIVE (AFU_ORTHOLOGUE AFUA_6G14510)-RELATED"/>
    <property type="match status" value="1"/>
</dbReference>
<dbReference type="Pfam" id="PF01494">
    <property type="entry name" value="FAD_binding_3"/>
    <property type="match status" value="1"/>
</dbReference>
<evidence type="ECO:0000256" key="2">
    <source>
        <dbReference type="ARBA" id="ARBA00022630"/>
    </source>
</evidence>
<dbReference type="GO" id="GO:0004497">
    <property type="term" value="F:monooxygenase activity"/>
    <property type="evidence" value="ECO:0007669"/>
    <property type="project" value="UniProtKB-KW"/>
</dbReference>
<comment type="similarity">
    <text evidence="1">Belongs to the paxM FAD-dependent monooxygenase family.</text>
</comment>
<evidence type="ECO:0000313" key="7">
    <source>
        <dbReference type="EMBL" id="KXG54462.1"/>
    </source>
</evidence>
<dbReference type="OMA" id="PPTHESM"/>
<evidence type="ECO:0000256" key="3">
    <source>
        <dbReference type="ARBA" id="ARBA00022827"/>
    </source>
</evidence>
<sequence length="690" mass="77416">MMEPIRPPQNIAIIGAGIAGIACALAISRELSPFVPDLKIKVYERHDVLSTSGGAINLTPVAQRHLAQLGVLNELDRMGPEGGADVDAIELFSMRSGRGIGSINFTDNQGRGFGGYKGRRVMRIALSVAMLTVAERTRNVEIVFGKKVIGGEEFADRAVVRFQDGTEAVGDLVIGCDGVHSAVRTKFVDVNRPAEYTGLSFLQATIDTDSLSSLPHFRTSSLNISRHGSMLASYCDRDREQIFAAAIVQFSREALSLYRLEPGQDWATQNKIRCALREEIRDRFRKCAIPCIKEMIESKADWMLYPVYQVPPGGRWCLNRVILLGDAAHAMPPRDESAAYALDDAILFSRILASYRSEPLTEVFDAYETLRRETINRAFKESRRMWERNRDMGLLEGRLKEWMMTFHLKTNEHAREAAWEFDATKIALPTPAPKGWTHDRLLNASGEDLMALSDTQRTILFDGLKITHGEDSFRQIMQEMDRRYLAQVESSKSEEPKQQEREPLAPFVDTLNSLFQGTETDWGKWGRWDAVIEEGLAPYRGFISKVDRAINLLEFQWVEQPELEGVDAAHVARRFNEKALSRGFATSACLMVTPDSLESVLSWPCLSSVRHERQGIPFVVSVSRRASAPRLPLGLGDEDVAGAGFKGYLNVAVESIVEEFNPIVALQMMNLHTLTVKFRHDNDIWCSSDR</sequence>
<dbReference type="PRINTS" id="PR00420">
    <property type="entry name" value="RNGMNOXGNASE"/>
</dbReference>
<keyword evidence="3" id="KW-0274">FAD</keyword>
<comment type="caution">
    <text evidence="7">The sequence shown here is derived from an EMBL/GenBank/DDBJ whole genome shotgun (WGS) entry which is preliminary data.</text>
</comment>
<dbReference type="InterPro" id="IPR036188">
    <property type="entry name" value="FAD/NAD-bd_sf"/>
</dbReference>
<dbReference type="Proteomes" id="UP000070168">
    <property type="component" value="Unassembled WGS sequence"/>
</dbReference>
<protein>
    <submittedName>
        <fullName evidence="7">Monooxygenase, FAD-binding</fullName>
    </submittedName>
</protein>
<feature type="domain" description="FAD-binding" evidence="6">
    <location>
        <begin position="11"/>
        <end position="380"/>
    </location>
</feature>
<evidence type="ECO:0000256" key="1">
    <source>
        <dbReference type="ARBA" id="ARBA00007992"/>
    </source>
</evidence>
<name>A0A135LZR7_PENPA</name>
<dbReference type="AlphaFoldDB" id="A0A135LZR7"/>
<evidence type="ECO:0000256" key="5">
    <source>
        <dbReference type="ARBA" id="ARBA00023033"/>
    </source>
</evidence>
<reference evidence="7 8" key="1">
    <citation type="journal article" date="2016" name="BMC Genomics">
        <title>Genome sequencing and secondary metabolism of the postharvest pathogen Penicillium griseofulvum.</title>
        <authorList>
            <person name="Banani H."/>
            <person name="Marcet-Houben M."/>
            <person name="Ballester A.R."/>
            <person name="Abbruscato P."/>
            <person name="Gonzalez-Candelas L."/>
            <person name="Gabaldon T."/>
            <person name="Spadaro D."/>
        </authorList>
    </citation>
    <scope>NUCLEOTIDE SEQUENCE [LARGE SCALE GENOMIC DNA]</scope>
    <source>
        <strain evidence="7 8">PG3</strain>
    </source>
</reference>
<proteinExistence type="inferred from homology"/>
<dbReference type="InterPro" id="IPR050493">
    <property type="entry name" value="FAD-dep_Monooxygenase_BioMet"/>
</dbReference>
<dbReference type="SUPFAM" id="SSF51905">
    <property type="entry name" value="FAD/NAD(P)-binding domain"/>
    <property type="match status" value="1"/>
</dbReference>
<dbReference type="STRING" id="5078.A0A135LZR7"/>
<evidence type="ECO:0000313" key="8">
    <source>
        <dbReference type="Proteomes" id="UP000070168"/>
    </source>
</evidence>
<keyword evidence="2" id="KW-0285">Flavoprotein</keyword>
<dbReference type="OrthoDB" id="16820at2759"/>